<gene>
    <name evidence="1" type="ORF">Poly21_53570</name>
</gene>
<evidence type="ECO:0000313" key="1">
    <source>
        <dbReference type="EMBL" id="TWU10024.1"/>
    </source>
</evidence>
<sequence>MDRPDLVSALDQGPVRVSMNDGNTYDIPDHKSCVVDSTTAYVLYRRDDGKLKAHWLALVSMNRIEPIEAADPASKTA</sequence>
<comment type="caution">
    <text evidence="1">The sequence shown here is derived from an EMBL/GenBank/DDBJ whole genome shotgun (WGS) entry which is preliminary data.</text>
</comment>
<reference evidence="1 2" key="1">
    <citation type="journal article" date="2020" name="Antonie Van Leeuwenhoek">
        <title>Rhodopirellula heiligendammensis sp. nov., Rhodopirellula pilleata sp. nov., and Rhodopirellula solitaria sp. nov. isolated from natural or artificial marine surfaces in Northern Germany and California, USA, and emended description of the genus Rhodopirellula.</title>
        <authorList>
            <person name="Kallscheuer N."/>
            <person name="Wiegand S."/>
            <person name="Jogler M."/>
            <person name="Boedeker C."/>
            <person name="Peeters S.H."/>
            <person name="Rast P."/>
            <person name="Heuer A."/>
            <person name="Jetten M.S.M."/>
            <person name="Rohde M."/>
            <person name="Jogler C."/>
        </authorList>
    </citation>
    <scope>NUCLEOTIDE SEQUENCE [LARGE SCALE GENOMIC DNA]</scope>
    <source>
        <strain evidence="1 2">Poly21</strain>
    </source>
</reference>
<organism evidence="1 2">
    <name type="scientific">Allorhodopirellula heiligendammensis</name>
    <dbReference type="NCBI Taxonomy" id="2714739"/>
    <lineage>
        <taxon>Bacteria</taxon>
        <taxon>Pseudomonadati</taxon>
        <taxon>Planctomycetota</taxon>
        <taxon>Planctomycetia</taxon>
        <taxon>Pirellulales</taxon>
        <taxon>Pirellulaceae</taxon>
        <taxon>Allorhodopirellula</taxon>
    </lineage>
</organism>
<proteinExistence type="predicted"/>
<dbReference type="OrthoDB" id="291704at2"/>
<dbReference type="EMBL" id="SJPU01000005">
    <property type="protein sequence ID" value="TWU10024.1"/>
    <property type="molecule type" value="Genomic_DNA"/>
</dbReference>
<dbReference type="AlphaFoldDB" id="A0A5C6BHW1"/>
<accession>A0A5C6BHW1</accession>
<keyword evidence="2" id="KW-1185">Reference proteome</keyword>
<protein>
    <submittedName>
        <fullName evidence="1">Uncharacterized protein</fullName>
    </submittedName>
</protein>
<name>A0A5C6BHW1_9BACT</name>
<evidence type="ECO:0000313" key="2">
    <source>
        <dbReference type="Proteomes" id="UP000319908"/>
    </source>
</evidence>
<dbReference type="RefSeq" id="WP_146409801.1">
    <property type="nucleotide sequence ID" value="NZ_SJPU01000005.1"/>
</dbReference>
<dbReference type="Proteomes" id="UP000319908">
    <property type="component" value="Unassembled WGS sequence"/>
</dbReference>